<comment type="caution">
    <text evidence="1">The sequence shown here is derived from an EMBL/GenBank/DDBJ whole genome shotgun (WGS) entry which is preliminary data.</text>
</comment>
<protein>
    <submittedName>
        <fullName evidence="1">Uncharacterized protein</fullName>
    </submittedName>
</protein>
<dbReference type="EMBL" id="PKSM01000170">
    <property type="protein sequence ID" value="POW05495.1"/>
    <property type="molecule type" value="Genomic_DNA"/>
</dbReference>
<dbReference type="AlphaFoldDB" id="A0A2S4V7Q1"/>
<reference evidence="2" key="2">
    <citation type="journal article" date="2018" name="BMC Genomics">
        <title>Genomic insights into host adaptation between the wheat stripe rust pathogen (Puccinia striiformis f. sp. tritici) and the barley stripe rust pathogen (Puccinia striiformis f. sp. hordei).</title>
        <authorList>
            <person name="Xia C."/>
            <person name="Wang M."/>
            <person name="Yin C."/>
            <person name="Cornejo O.E."/>
            <person name="Hulbert S.H."/>
            <person name="Chen X."/>
        </authorList>
    </citation>
    <scope>NUCLEOTIDE SEQUENCE [LARGE SCALE GENOMIC DNA]</scope>
    <source>
        <strain evidence="2">93TX-2</strain>
    </source>
</reference>
<dbReference type="VEuPathDB" id="FungiDB:PSHT_10775"/>
<dbReference type="PANTHER" id="PTHR33069">
    <property type="entry name" value="CHROMOSOME 7, WHOLE GENOME SHOTGUN SEQUENCE-RELATED"/>
    <property type="match status" value="1"/>
</dbReference>
<evidence type="ECO:0000313" key="2">
    <source>
        <dbReference type="Proteomes" id="UP000238274"/>
    </source>
</evidence>
<dbReference type="VEuPathDB" id="FungiDB:PSTT_02470"/>
<organism evidence="1 2">
    <name type="scientific">Puccinia striiformis</name>
    <dbReference type="NCBI Taxonomy" id="27350"/>
    <lineage>
        <taxon>Eukaryota</taxon>
        <taxon>Fungi</taxon>
        <taxon>Dikarya</taxon>
        <taxon>Basidiomycota</taxon>
        <taxon>Pucciniomycotina</taxon>
        <taxon>Pucciniomycetes</taxon>
        <taxon>Pucciniales</taxon>
        <taxon>Pucciniaceae</taxon>
        <taxon>Puccinia</taxon>
    </lineage>
</organism>
<sequence length="422" mass="49082">MSDQSDSEDSLVEFDWQVRCQGSLVIEVFKRLEFRYDPEWQTRHETNSASTTQEAVEIESKEALYDRLHRCLLPLLWQHITTLEALLDAEGLQREPVSKLKLLSKLASEIDRNMTQVISAVIVICPETLSEAEAEAEADDHPLKQFKVYRLVELRKMMYEHVVTVGRVFYETHEHIQRLGLSTSSRWFDDEEGSAIEQATQEALYNIETFIEDLKRSDLDIAEDAWKARFPFFNLLLLSAIKLFMPTTADTNRLWYSARTLIHEPLINLVRSAIPIIKLSKLFFYKLSSKGMNRSRSFMGDLCTEMNSNQLNEFCEGARVVSHLITKIFCSISRADMNFGEGPIRTRSLIEKTKLLASHFDHLSLLVVRYLIPLIQETDPLGPEQNYYKDWFGTWNAQFKLAIHRFLQLISHLEDWNADRHQ</sequence>
<dbReference type="PANTHER" id="PTHR33069:SF3">
    <property type="entry name" value="DYNEIN HEAVY CHAIN TAIL DOMAIN-CONTAINING PROTEIN"/>
    <property type="match status" value="1"/>
</dbReference>
<accession>A0A2S4V7Q1</accession>
<gene>
    <name evidence="1" type="ORF">PSHT_10775</name>
</gene>
<keyword evidence="2" id="KW-1185">Reference proteome</keyword>
<dbReference type="Proteomes" id="UP000238274">
    <property type="component" value="Unassembled WGS sequence"/>
</dbReference>
<proteinExistence type="predicted"/>
<reference evidence="1 2" key="1">
    <citation type="submission" date="2017-12" db="EMBL/GenBank/DDBJ databases">
        <title>Gene loss provides genomic basis for host adaptation in cereal stripe rust fungi.</title>
        <authorList>
            <person name="Xia C."/>
        </authorList>
    </citation>
    <scope>NUCLEOTIDE SEQUENCE [LARGE SCALE GENOMIC DNA]</scope>
    <source>
        <strain evidence="1 2">93TX-2</strain>
    </source>
</reference>
<name>A0A2S4V7Q1_9BASI</name>
<evidence type="ECO:0000313" key="1">
    <source>
        <dbReference type="EMBL" id="POW05495.1"/>
    </source>
</evidence>
<dbReference type="OrthoDB" id="10285433at2759"/>
<reference evidence="2" key="3">
    <citation type="journal article" date="2018" name="Mol. Plant Microbe Interact.">
        <title>Genome sequence resources for the wheat stripe rust pathogen (Puccinia striiformis f. sp. tritici) and the barley stripe rust pathogen (Puccinia striiformis f. sp. hordei).</title>
        <authorList>
            <person name="Xia C."/>
            <person name="Wang M."/>
            <person name="Yin C."/>
            <person name="Cornejo O.E."/>
            <person name="Hulbert S.H."/>
            <person name="Chen X."/>
        </authorList>
    </citation>
    <scope>NUCLEOTIDE SEQUENCE [LARGE SCALE GENOMIC DNA]</scope>
    <source>
        <strain evidence="2">93TX-2</strain>
    </source>
</reference>